<sequence>MTPKSNLRSLVCLSFVVLLHVVIISMWHLRNNFHDITSSELRYLQYVSIAQPRPRPISTPNNSPTVKSQPNKTTKSAVNTESTTAPITEPQAISSTPSNEPRLDLDALRASAVQQELHRTRSPIEKQQEANLKNQSLEARVEDAANKAQRPDCRTAYAGGGLLAPIGIAIDLIRDKGCKF</sequence>
<dbReference type="AlphaFoldDB" id="A0A2S9H2F1"/>
<evidence type="ECO:0000313" key="4">
    <source>
        <dbReference type="Proteomes" id="UP000237839"/>
    </source>
</evidence>
<evidence type="ECO:0000313" key="3">
    <source>
        <dbReference type="EMBL" id="PRC94165.1"/>
    </source>
</evidence>
<evidence type="ECO:0000256" key="1">
    <source>
        <dbReference type="SAM" id="MobiDB-lite"/>
    </source>
</evidence>
<evidence type="ECO:0000256" key="2">
    <source>
        <dbReference type="SAM" id="Phobius"/>
    </source>
</evidence>
<organism evidence="3 4">
    <name type="scientific">Solimicrobium silvestre</name>
    <dbReference type="NCBI Taxonomy" id="2099400"/>
    <lineage>
        <taxon>Bacteria</taxon>
        <taxon>Pseudomonadati</taxon>
        <taxon>Pseudomonadota</taxon>
        <taxon>Betaproteobacteria</taxon>
        <taxon>Burkholderiales</taxon>
        <taxon>Oxalobacteraceae</taxon>
        <taxon>Solimicrobium</taxon>
    </lineage>
</organism>
<name>A0A2S9H2F1_9BURK</name>
<accession>A0A2S9H2F1</accession>
<keyword evidence="4" id="KW-1185">Reference proteome</keyword>
<reference evidence="3 4" key="1">
    <citation type="submission" date="2018-02" db="EMBL/GenBank/DDBJ databases">
        <title>Solimicrobium silvestre gen. nov., sp. nov., isolated from alpine forest soil.</title>
        <authorList>
            <person name="Margesin R."/>
            <person name="Albuquerque L."/>
            <person name="Zhang D.-C."/>
            <person name="Froufe H.J.C."/>
            <person name="Severino R."/>
            <person name="Roxo I."/>
            <person name="Egas C."/>
            <person name="Da Costa M.S."/>
        </authorList>
    </citation>
    <scope>NUCLEOTIDE SEQUENCE [LARGE SCALE GENOMIC DNA]</scope>
    <source>
        <strain evidence="3 4">S20-91</strain>
    </source>
</reference>
<dbReference type="Proteomes" id="UP000237839">
    <property type="component" value="Unassembled WGS sequence"/>
</dbReference>
<gene>
    <name evidence="3" type="ORF">S2091_1338</name>
</gene>
<feature type="region of interest" description="Disordered" evidence="1">
    <location>
        <begin position="52"/>
        <end position="101"/>
    </location>
</feature>
<feature type="transmembrane region" description="Helical" evidence="2">
    <location>
        <begin position="7"/>
        <end position="29"/>
    </location>
</feature>
<proteinExistence type="predicted"/>
<keyword evidence="2" id="KW-1133">Transmembrane helix</keyword>
<comment type="caution">
    <text evidence="3">The sequence shown here is derived from an EMBL/GenBank/DDBJ whole genome shotgun (WGS) entry which is preliminary data.</text>
</comment>
<dbReference type="RefSeq" id="WP_105531010.1">
    <property type="nucleotide sequence ID" value="NZ_PUGF01000004.1"/>
</dbReference>
<protein>
    <submittedName>
        <fullName evidence="3">Uncharacterized protein</fullName>
    </submittedName>
</protein>
<keyword evidence="2" id="KW-0812">Transmembrane</keyword>
<dbReference type="OrthoDB" id="8703226at2"/>
<dbReference type="EMBL" id="PUGF01000004">
    <property type="protein sequence ID" value="PRC94165.1"/>
    <property type="molecule type" value="Genomic_DNA"/>
</dbReference>
<keyword evidence="2" id="KW-0472">Membrane</keyword>
<feature type="compositionally biased region" description="Polar residues" evidence="1">
    <location>
        <begin position="58"/>
        <end position="99"/>
    </location>
</feature>